<evidence type="ECO:0000313" key="1">
    <source>
        <dbReference type="EMBL" id="KAI3747133.1"/>
    </source>
</evidence>
<keyword evidence="2" id="KW-1185">Reference proteome</keyword>
<organism evidence="1 2">
    <name type="scientific">Arctium lappa</name>
    <name type="common">Greater burdock</name>
    <name type="synonym">Lappa major</name>
    <dbReference type="NCBI Taxonomy" id="4217"/>
    <lineage>
        <taxon>Eukaryota</taxon>
        <taxon>Viridiplantae</taxon>
        <taxon>Streptophyta</taxon>
        <taxon>Embryophyta</taxon>
        <taxon>Tracheophyta</taxon>
        <taxon>Spermatophyta</taxon>
        <taxon>Magnoliopsida</taxon>
        <taxon>eudicotyledons</taxon>
        <taxon>Gunneridae</taxon>
        <taxon>Pentapetalae</taxon>
        <taxon>asterids</taxon>
        <taxon>campanulids</taxon>
        <taxon>Asterales</taxon>
        <taxon>Asteraceae</taxon>
        <taxon>Carduoideae</taxon>
        <taxon>Cardueae</taxon>
        <taxon>Arctiinae</taxon>
        <taxon>Arctium</taxon>
    </lineage>
</organism>
<evidence type="ECO:0000313" key="2">
    <source>
        <dbReference type="Proteomes" id="UP001055879"/>
    </source>
</evidence>
<sequence>MADFEPPSFYLGIDFDLLDSEPRIVAASEANKDSPVSNRSSGVVMILEDDGNDFETLTVESDTKDEGSPLKPKRLWRVPTVDVAVSSASVKSKAKLDSAVIMDDDNIEEFSHMVAAILFL</sequence>
<dbReference type="Proteomes" id="UP001055879">
    <property type="component" value="Linkage Group LG03"/>
</dbReference>
<gene>
    <name evidence="1" type="ORF">L6452_09580</name>
</gene>
<reference evidence="2" key="1">
    <citation type="journal article" date="2022" name="Mol. Ecol. Resour.">
        <title>The genomes of chicory, endive, great burdock and yacon provide insights into Asteraceae palaeo-polyploidization history and plant inulin production.</title>
        <authorList>
            <person name="Fan W."/>
            <person name="Wang S."/>
            <person name="Wang H."/>
            <person name="Wang A."/>
            <person name="Jiang F."/>
            <person name="Liu H."/>
            <person name="Zhao H."/>
            <person name="Xu D."/>
            <person name="Zhang Y."/>
        </authorList>
    </citation>
    <scope>NUCLEOTIDE SEQUENCE [LARGE SCALE GENOMIC DNA]</scope>
    <source>
        <strain evidence="2">cv. Niubang</strain>
    </source>
</reference>
<accession>A0ACB9DKX7</accession>
<reference evidence="1 2" key="2">
    <citation type="journal article" date="2022" name="Mol. Ecol. Resour.">
        <title>The genomes of chicory, endive, great burdock and yacon provide insights into Asteraceae paleo-polyploidization history and plant inulin production.</title>
        <authorList>
            <person name="Fan W."/>
            <person name="Wang S."/>
            <person name="Wang H."/>
            <person name="Wang A."/>
            <person name="Jiang F."/>
            <person name="Liu H."/>
            <person name="Zhao H."/>
            <person name="Xu D."/>
            <person name="Zhang Y."/>
        </authorList>
    </citation>
    <scope>NUCLEOTIDE SEQUENCE [LARGE SCALE GENOMIC DNA]</scope>
    <source>
        <strain evidence="2">cv. Niubang</strain>
    </source>
</reference>
<name>A0ACB9DKX7_ARCLA</name>
<protein>
    <submittedName>
        <fullName evidence="1">Uncharacterized protein</fullName>
    </submittedName>
</protein>
<comment type="caution">
    <text evidence="1">The sequence shown here is derived from an EMBL/GenBank/DDBJ whole genome shotgun (WGS) entry which is preliminary data.</text>
</comment>
<dbReference type="EMBL" id="CM042049">
    <property type="protein sequence ID" value="KAI3747133.1"/>
    <property type="molecule type" value="Genomic_DNA"/>
</dbReference>
<proteinExistence type="predicted"/>